<reference evidence="2" key="1">
    <citation type="journal article" date="2011" name="PLoS Genet.">
        <title>Genomic analysis of the necrotrophic fungal pathogens Sclerotinia sclerotiorum and Botrytis cinerea.</title>
        <authorList>
            <person name="Amselem J."/>
            <person name="Cuomo C.A."/>
            <person name="van Kan J.A."/>
            <person name="Viaud M."/>
            <person name="Benito E.P."/>
            <person name="Couloux A."/>
            <person name="Coutinho P.M."/>
            <person name="de Vries R.P."/>
            <person name="Dyer P.S."/>
            <person name="Fillinger S."/>
            <person name="Fournier E."/>
            <person name="Gout L."/>
            <person name="Hahn M."/>
            <person name="Kohn L."/>
            <person name="Lapalu N."/>
            <person name="Plummer K.M."/>
            <person name="Pradier J.M."/>
            <person name="Quevillon E."/>
            <person name="Sharon A."/>
            <person name="Simon A."/>
            <person name="ten Have A."/>
            <person name="Tudzynski B."/>
            <person name="Tudzynski P."/>
            <person name="Wincker P."/>
            <person name="Andrew M."/>
            <person name="Anthouard V."/>
            <person name="Beever R.E."/>
            <person name="Beffa R."/>
            <person name="Benoit I."/>
            <person name="Bouzid O."/>
            <person name="Brault B."/>
            <person name="Chen Z."/>
            <person name="Choquer M."/>
            <person name="Collemare J."/>
            <person name="Cotton P."/>
            <person name="Danchin E.G."/>
            <person name="Da Silva C."/>
            <person name="Gautier A."/>
            <person name="Giraud C."/>
            <person name="Giraud T."/>
            <person name="Gonzalez C."/>
            <person name="Grossetete S."/>
            <person name="Guldener U."/>
            <person name="Henrissat B."/>
            <person name="Howlett B.J."/>
            <person name="Kodira C."/>
            <person name="Kretschmer M."/>
            <person name="Lappartient A."/>
            <person name="Leroch M."/>
            <person name="Levis C."/>
            <person name="Mauceli E."/>
            <person name="Neuveglise C."/>
            <person name="Oeser B."/>
            <person name="Pearson M."/>
            <person name="Poulain J."/>
            <person name="Poussereau N."/>
            <person name="Quesneville H."/>
            <person name="Rascle C."/>
            <person name="Schumacher J."/>
            <person name="Segurens B."/>
            <person name="Sexton A."/>
            <person name="Silva E."/>
            <person name="Sirven C."/>
            <person name="Soanes D.M."/>
            <person name="Talbot N.J."/>
            <person name="Templeton M."/>
            <person name="Yandava C."/>
            <person name="Yarden O."/>
            <person name="Zeng Q."/>
            <person name="Rollins J.A."/>
            <person name="Lebrun M.H."/>
            <person name="Dickman M."/>
        </authorList>
    </citation>
    <scope>NUCLEOTIDE SEQUENCE [LARGE SCALE GENOMIC DNA]</scope>
    <source>
        <strain evidence="2">T4</strain>
    </source>
</reference>
<protein>
    <submittedName>
        <fullName evidence="1">Uncharacterized protein</fullName>
    </submittedName>
</protein>
<dbReference type="EMBL" id="FQ790270">
    <property type="protein sequence ID" value="CCD44297.1"/>
    <property type="molecule type" value="Genomic_DNA"/>
</dbReference>
<accession>G2XUX7</accession>
<sequence length="92" mass="10526">MTPTSDNAYCHADVEVLLYAYRRLLPPASVQKKPVTMSECFSDSQDDLLDEQYLVDPRARQTANEEDLWLFFAIHMTSEPDNPHGRVAQHMG</sequence>
<dbReference type="AlphaFoldDB" id="G2XUX7"/>
<dbReference type="HOGENOM" id="CLU_2413005_0_0_1"/>
<evidence type="ECO:0000313" key="1">
    <source>
        <dbReference type="EMBL" id="CCD44297.1"/>
    </source>
</evidence>
<evidence type="ECO:0000313" key="2">
    <source>
        <dbReference type="Proteomes" id="UP000008177"/>
    </source>
</evidence>
<organism evidence="1 2">
    <name type="scientific">Botryotinia fuckeliana (strain T4)</name>
    <name type="common">Noble rot fungus</name>
    <name type="synonym">Botrytis cinerea</name>
    <dbReference type="NCBI Taxonomy" id="999810"/>
    <lineage>
        <taxon>Eukaryota</taxon>
        <taxon>Fungi</taxon>
        <taxon>Dikarya</taxon>
        <taxon>Ascomycota</taxon>
        <taxon>Pezizomycotina</taxon>
        <taxon>Leotiomycetes</taxon>
        <taxon>Helotiales</taxon>
        <taxon>Sclerotiniaceae</taxon>
        <taxon>Botrytis</taxon>
    </lineage>
</organism>
<name>G2XUX7_BOTF4</name>
<dbReference type="Proteomes" id="UP000008177">
    <property type="component" value="Unplaced contigs"/>
</dbReference>
<dbReference type="InParanoid" id="G2XUX7"/>
<gene>
    <name evidence="1" type="ORF">BofuT4_P058770.1</name>
</gene>
<proteinExistence type="predicted"/>